<dbReference type="PANTHER" id="PTHR13754:SF13">
    <property type="entry name" value="METALLO-BETA-LACTAMASE SUPERFAMILY PROTEIN (AFU_ORTHOLOGUE AFUA_3G07630)"/>
    <property type="match status" value="1"/>
</dbReference>
<organism evidence="1 2">
    <name type="scientific">Chaetoceros tenuissimus</name>
    <dbReference type="NCBI Taxonomy" id="426638"/>
    <lineage>
        <taxon>Eukaryota</taxon>
        <taxon>Sar</taxon>
        <taxon>Stramenopiles</taxon>
        <taxon>Ochrophyta</taxon>
        <taxon>Bacillariophyta</taxon>
        <taxon>Coscinodiscophyceae</taxon>
        <taxon>Chaetocerotophycidae</taxon>
        <taxon>Chaetocerotales</taxon>
        <taxon>Chaetocerotaceae</taxon>
        <taxon>Chaetoceros</taxon>
    </lineage>
</organism>
<gene>
    <name evidence="1" type="ORF">CTEN210_04735</name>
</gene>
<evidence type="ECO:0008006" key="3">
    <source>
        <dbReference type="Google" id="ProtNLM"/>
    </source>
</evidence>
<name>A0AAD3H372_9STRA</name>
<dbReference type="GO" id="GO:0016740">
    <property type="term" value="F:transferase activity"/>
    <property type="evidence" value="ECO:0007669"/>
    <property type="project" value="TreeGrafter"/>
</dbReference>
<comment type="caution">
    <text evidence="1">The sequence shown here is derived from an EMBL/GenBank/DDBJ whole genome shotgun (WGS) entry which is preliminary data.</text>
</comment>
<dbReference type="SUPFAM" id="SSF56281">
    <property type="entry name" value="Metallo-hydrolase/oxidoreductase"/>
    <property type="match status" value="1"/>
</dbReference>
<dbReference type="InterPro" id="IPR041712">
    <property type="entry name" value="DHPS-like_MBL-fold"/>
</dbReference>
<keyword evidence="2" id="KW-1185">Reference proteome</keyword>
<dbReference type="CDD" id="cd07713">
    <property type="entry name" value="DHPS-like_MBL-fold"/>
    <property type="match status" value="1"/>
</dbReference>
<evidence type="ECO:0000313" key="2">
    <source>
        <dbReference type="Proteomes" id="UP001054902"/>
    </source>
</evidence>
<dbReference type="InterPro" id="IPR036866">
    <property type="entry name" value="RibonucZ/Hydroxyglut_hydro"/>
</dbReference>
<dbReference type="AlphaFoldDB" id="A0AAD3H372"/>
<dbReference type="Gene3D" id="3.60.15.10">
    <property type="entry name" value="Ribonuclease Z/Hydroxyacylglutathione hydrolase-like"/>
    <property type="match status" value="1"/>
</dbReference>
<dbReference type="PANTHER" id="PTHR13754">
    <property type="entry name" value="METALLO-BETA-LACTAMASE SUPERFAMILY PROTEIN"/>
    <property type="match status" value="1"/>
</dbReference>
<dbReference type="InterPro" id="IPR052926">
    <property type="entry name" value="Metallo-beta-lactamase_dom"/>
</dbReference>
<protein>
    <recommendedName>
        <fullName evidence="3">Metallo-beta-lactamase domain-containing protein</fullName>
    </recommendedName>
</protein>
<sequence>MSNIQELKELTSLTVINIVDNEIDGMSSPCSCMAPIPNSSSKQDTRVATYTQEFVTRLNEDKSLDMNNICNGAHGLSLLLIAEYKDSHGSSEKIVKKYLLFDGGPNPSVWRDNAEKCKIPYKEISHVVLSHYHIDHSNGLRSAVPEICKARENDVTVDLHPAKVATRGLKVRGKIYPMKPDNPLPSEFQSMGANVDIHQNAHVVNECFYVSGEIKRQTSFETGLPGHFNQFHDAKYGKQWVPDEDIKDERYVACKLKGRGVVVFSACSHAGIVNVCLDASQNLNCDLTAAVGGFHLAGSGVENRIDETIAALKKIKPDLLLAGHCTGWKAKAALAKELPYIFNPLVVGGKYRFNSL</sequence>
<proteinExistence type="predicted"/>
<dbReference type="Proteomes" id="UP001054902">
    <property type="component" value="Unassembled WGS sequence"/>
</dbReference>
<evidence type="ECO:0000313" key="1">
    <source>
        <dbReference type="EMBL" id="GFH48259.1"/>
    </source>
</evidence>
<accession>A0AAD3H372</accession>
<reference evidence="1 2" key="1">
    <citation type="journal article" date="2021" name="Sci. Rep.">
        <title>The genome of the diatom Chaetoceros tenuissimus carries an ancient integrated fragment of an extant virus.</title>
        <authorList>
            <person name="Hongo Y."/>
            <person name="Kimura K."/>
            <person name="Takaki Y."/>
            <person name="Yoshida Y."/>
            <person name="Baba S."/>
            <person name="Kobayashi G."/>
            <person name="Nagasaki K."/>
            <person name="Hano T."/>
            <person name="Tomaru Y."/>
        </authorList>
    </citation>
    <scope>NUCLEOTIDE SEQUENCE [LARGE SCALE GENOMIC DNA]</scope>
    <source>
        <strain evidence="1 2">NIES-3715</strain>
    </source>
</reference>
<dbReference type="EMBL" id="BLLK01000027">
    <property type="protein sequence ID" value="GFH48259.1"/>
    <property type="molecule type" value="Genomic_DNA"/>
</dbReference>